<dbReference type="OrthoDB" id="9788959at2"/>
<dbReference type="Gene3D" id="3.40.50.620">
    <property type="entry name" value="HUPs"/>
    <property type="match status" value="2"/>
</dbReference>
<dbReference type="PANTHER" id="PTHR46268">
    <property type="entry name" value="STRESS RESPONSE PROTEIN NHAX"/>
    <property type="match status" value="1"/>
</dbReference>
<name>A0A6L3ZC73_9FLAO</name>
<comment type="similarity">
    <text evidence="1">Belongs to the universal stress protein A family.</text>
</comment>
<dbReference type="Pfam" id="PF00582">
    <property type="entry name" value="Usp"/>
    <property type="match status" value="2"/>
</dbReference>
<dbReference type="AlphaFoldDB" id="A0A6L3ZC73"/>
<sequence length="269" mass="30074">MKRIIFPTDFSEAADKALEFAIEICKRANLEMLIVNAYDLPYAQNVMSTSLIDIMRENSENSLKEIADKVKAAGIPCSTRSLMGNPIRVIKEITKKDPESGVVMGTKGASGIEEVLIGSNAASVLQSIDVPVLAIPYKAEFRNIKRIVYCTDFRSNKNDRALRRLATLAGFFGAEIMILHVQLEGQADLATEQRHKFDHHLKDIPYSFHILKSNNVEQAILDFTKEKDADMLALLTRKYGVIRGLFHSSLTNKVAFHSQLPILALHESE</sequence>
<evidence type="ECO:0000259" key="2">
    <source>
        <dbReference type="Pfam" id="PF00582"/>
    </source>
</evidence>
<organism evidence="3 4">
    <name type="scientific">Phaeocystidibacter marisrubri</name>
    <dbReference type="NCBI Taxonomy" id="1577780"/>
    <lineage>
        <taxon>Bacteria</taxon>
        <taxon>Pseudomonadati</taxon>
        <taxon>Bacteroidota</taxon>
        <taxon>Flavobacteriia</taxon>
        <taxon>Flavobacteriales</taxon>
        <taxon>Phaeocystidibacteraceae</taxon>
        <taxon>Phaeocystidibacter</taxon>
    </lineage>
</organism>
<dbReference type="SUPFAM" id="SSF52402">
    <property type="entry name" value="Adenine nucleotide alpha hydrolases-like"/>
    <property type="match status" value="2"/>
</dbReference>
<proteinExistence type="inferred from homology"/>
<dbReference type="InterPro" id="IPR006016">
    <property type="entry name" value="UspA"/>
</dbReference>
<feature type="domain" description="UspA" evidence="2">
    <location>
        <begin position="144"/>
        <end position="265"/>
    </location>
</feature>
<dbReference type="EMBL" id="WBVQ01000003">
    <property type="protein sequence ID" value="KAB2815264.1"/>
    <property type="molecule type" value="Genomic_DNA"/>
</dbReference>
<feature type="domain" description="UspA" evidence="2">
    <location>
        <begin position="1"/>
        <end position="136"/>
    </location>
</feature>
<dbReference type="PANTHER" id="PTHR46268:SF6">
    <property type="entry name" value="UNIVERSAL STRESS PROTEIN UP12"/>
    <property type="match status" value="1"/>
</dbReference>
<evidence type="ECO:0000256" key="1">
    <source>
        <dbReference type="ARBA" id="ARBA00008791"/>
    </source>
</evidence>
<dbReference type="InterPro" id="IPR006015">
    <property type="entry name" value="Universal_stress_UspA"/>
</dbReference>
<dbReference type="InterPro" id="IPR014729">
    <property type="entry name" value="Rossmann-like_a/b/a_fold"/>
</dbReference>
<keyword evidence="4" id="KW-1185">Reference proteome</keyword>
<dbReference type="RefSeq" id="WP_151694299.1">
    <property type="nucleotide sequence ID" value="NZ_BMGX01000001.1"/>
</dbReference>
<dbReference type="PRINTS" id="PR01438">
    <property type="entry name" value="UNVRSLSTRESS"/>
</dbReference>
<protein>
    <submittedName>
        <fullName evidence="3">Universal stress protein</fullName>
    </submittedName>
</protein>
<dbReference type="Proteomes" id="UP000484164">
    <property type="component" value="Unassembled WGS sequence"/>
</dbReference>
<evidence type="ECO:0000313" key="3">
    <source>
        <dbReference type="EMBL" id="KAB2815264.1"/>
    </source>
</evidence>
<dbReference type="CDD" id="cd00293">
    <property type="entry name" value="USP-like"/>
    <property type="match status" value="2"/>
</dbReference>
<accession>A0A6L3ZC73</accession>
<reference evidence="3 4" key="1">
    <citation type="submission" date="2019-10" db="EMBL/GenBank/DDBJ databases">
        <title>Genome sequence of Phaeocystidibacter marisrubri JCM30614 (type strain).</title>
        <authorList>
            <person name="Bowman J.P."/>
        </authorList>
    </citation>
    <scope>NUCLEOTIDE SEQUENCE [LARGE SCALE GENOMIC DNA]</scope>
    <source>
        <strain evidence="3 4">JCM 30614</strain>
    </source>
</reference>
<gene>
    <name evidence="3" type="ORF">F8C82_14325</name>
</gene>
<evidence type="ECO:0000313" key="4">
    <source>
        <dbReference type="Proteomes" id="UP000484164"/>
    </source>
</evidence>
<comment type="caution">
    <text evidence="3">The sequence shown here is derived from an EMBL/GenBank/DDBJ whole genome shotgun (WGS) entry which is preliminary data.</text>
</comment>